<evidence type="ECO:0000313" key="2">
    <source>
        <dbReference type="Proteomes" id="UP001165064"/>
    </source>
</evidence>
<reference evidence="1" key="1">
    <citation type="submission" date="2023-04" db="EMBL/GenBank/DDBJ databases">
        <title>Ambrosiozyma monospora NBRC 10751.</title>
        <authorList>
            <person name="Ichikawa N."/>
            <person name="Sato H."/>
            <person name="Tonouchi N."/>
        </authorList>
    </citation>
    <scope>NUCLEOTIDE SEQUENCE</scope>
    <source>
        <strain evidence="1">NBRC 10751</strain>
    </source>
</reference>
<name>A0ACB5U002_AMBMO</name>
<sequence length="240" mass="25981">MGAATPITEEIQVTGEREISESQRARYLENARTDFISQQQRENGSTAGFLLNLPGLVMPQMLDRDTAAIMAARNLANVVRAGHASRARRGYGGSHTAARARARGRGRGRTNSGGREETDNGFRTSMGAFFRMISDSGPGGLMNLFMNDGGANGGGWGSGDEIPRNLMDEIARREQQSENSRISAREKTANKIKAEAAKKAKLSKEEKQFYNNGFSSTDNSVCALCGVTLAEEIQIPMAML</sequence>
<keyword evidence="2" id="KW-1185">Reference proteome</keyword>
<proteinExistence type="predicted"/>
<organism evidence="1 2">
    <name type="scientific">Ambrosiozyma monospora</name>
    <name type="common">Yeast</name>
    <name type="synonym">Endomycopsis monosporus</name>
    <dbReference type="NCBI Taxonomy" id="43982"/>
    <lineage>
        <taxon>Eukaryota</taxon>
        <taxon>Fungi</taxon>
        <taxon>Dikarya</taxon>
        <taxon>Ascomycota</taxon>
        <taxon>Saccharomycotina</taxon>
        <taxon>Pichiomycetes</taxon>
        <taxon>Pichiales</taxon>
        <taxon>Pichiaceae</taxon>
        <taxon>Ambrosiozyma</taxon>
    </lineage>
</organism>
<gene>
    <name evidence="1" type="ORF">Amon02_001042400</name>
</gene>
<evidence type="ECO:0000313" key="1">
    <source>
        <dbReference type="EMBL" id="GME98188.1"/>
    </source>
</evidence>
<dbReference type="EMBL" id="BSXS01010414">
    <property type="protein sequence ID" value="GME98188.1"/>
    <property type="molecule type" value="Genomic_DNA"/>
</dbReference>
<comment type="caution">
    <text evidence="1">The sequence shown here is derived from an EMBL/GenBank/DDBJ whole genome shotgun (WGS) entry which is preliminary data.</text>
</comment>
<dbReference type="Proteomes" id="UP001165064">
    <property type="component" value="Unassembled WGS sequence"/>
</dbReference>
<accession>A0ACB5U002</accession>
<protein>
    <submittedName>
        <fullName evidence="1">Unnamed protein product</fullName>
    </submittedName>
</protein>